<dbReference type="InterPro" id="IPR036388">
    <property type="entry name" value="WH-like_DNA-bd_sf"/>
</dbReference>
<evidence type="ECO:0000259" key="4">
    <source>
        <dbReference type="PROSITE" id="PS51071"/>
    </source>
</evidence>
<gene>
    <name evidence="7" type="primary">murR_4</name>
    <name evidence="7" type="ORF">NCTC11801_04085</name>
    <name evidence="6" type="ORF">QDQ51_11755</name>
</gene>
<dbReference type="Gene3D" id="1.10.10.10">
    <property type="entry name" value="Winged helix-like DNA-binding domain superfamily/Winged helix DNA-binding domain"/>
    <property type="match status" value="1"/>
</dbReference>
<dbReference type="InterPro" id="IPR001347">
    <property type="entry name" value="SIS_dom"/>
</dbReference>
<dbReference type="InterPro" id="IPR000281">
    <property type="entry name" value="HTH_RpiR"/>
</dbReference>
<dbReference type="InterPro" id="IPR009057">
    <property type="entry name" value="Homeodomain-like_sf"/>
</dbReference>
<dbReference type="PANTHER" id="PTHR30514:SF1">
    <property type="entry name" value="HTH-TYPE TRANSCRIPTIONAL REGULATOR HEXR-RELATED"/>
    <property type="match status" value="1"/>
</dbReference>
<dbReference type="GO" id="GO:0097367">
    <property type="term" value="F:carbohydrate derivative binding"/>
    <property type="evidence" value="ECO:0007669"/>
    <property type="project" value="InterPro"/>
</dbReference>
<dbReference type="GO" id="GO:1901135">
    <property type="term" value="P:carbohydrate derivative metabolic process"/>
    <property type="evidence" value="ECO:0007669"/>
    <property type="project" value="InterPro"/>
</dbReference>
<dbReference type="GO" id="GO:0003677">
    <property type="term" value="F:DNA binding"/>
    <property type="evidence" value="ECO:0007669"/>
    <property type="project" value="UniProtKB-KW"/>
</dbReference>
<evidence type="ECO:0000259" key="5">
    <source>
        <dbReference type="PROSITE" id="PS51464"/>
    </source>
</evidence>
<proteinExistence type="predicted"/>
<evidence type="ECO:0000313" key="8">
    <source>
        <dbReference type="Proteomes" id="UP000254208"/>
    </source>
</evidence>
<dbReference type="PANTHER" id="PTHR30514">
    <property type="entry name" value="GLUCOKINASE"/>
    <property type="match status" value="1"/>
</dbReference>
<reference evidence="6" key="2">
    <citation type="submission" date="2023-04" db="EMBL/GenBank/DDBJ databases">
        <authorList>
            <person name="Li W."/>
        </authorList>
    </citation>
    <scope>NUCLEOTIDE SEQUENCE</scope>
    <source>
        <strain evidence="6">QITACRE101</strain>
    </source>
</reference>
<evidence type="ECO:0000256" key="2">
    <source>
        <dbReference type="ARBA" id="ARBA00023125"/>
    </source>
</evidence>
<protein>
    <submittedName>
        <fullName evidence="7">MurPQ operon repressor</fullName>
    </submittedName>
    <submittedName>
        <fullName evidence="6">MurR/RpiR family transcriptional regulator</fullName>
    </submittedName>
</protein>
<sequence length="283" mass="31924">MIDLKLREARDSLSTKEKQVAEYIIANKKNMQSISIQSLAQENKVSTTTILRLCHKLGYQGFSDLKIDLISSINHKSYGTLLQEDIDINDSMETVNHKVGLIEKSSIEETCALVNLNAFKQANELISKSKKIVIYGAGSSGLVAKEFEYQLIKIKKDVNCHLDYSIQFSIVNTLDQNDLVIVISHSGENHECIKLLTLARELKVPTIAITKMGQSSVSTLAETILHTISTENISRIIPIRSKISQLTVINMLITNLFIKQYDERIQKQINTRAERFTRLNSNN</sequence>
<reference evidence="6" key="3">
    <citation type="submission" date="2023-10" db="EMBL/GenBank/DDBJ databases">
        <title>Analysis of Resistance Genes of Carbapenem-resistant Providencia rettgeri.</title>
        <authorList>
            <person name="Liu M."/>
        </authorList>
    </citation>
    <scope>NUCLEOTIDE SEQUENCE</scope>
    <source>
        <strain evidence="6">QITACRE101</strain>
    </source>
</reference>
<dbReference type="SUPFAM" id="SSF46689">
    <property type="entry name" value="Homeodomain-like"/>
    <property type="match status" value="1"/>
</dbReference>
<evidence type="ECO:0000313" key="9">
    <source>
        <dbReference type="Proteomes" id="UP001162044"/>
    </source>
</evidence>
<keyword evidence="2" id="KW-0238">DNA-binding</keyword>
<dbReference type="GeneID" id="93674674"/>
<keyword evidence="3" id="KW-0804">Transcription</keyword>
<dbReference type="EMBL" id="JARVQW010000005">
    <property type="protein sequence ID" value="MDH2306085.1"/>
    <property type="molecule type" value="Genomic_DNA"/>
</dbReference>
<dbReference type="InterPro" id="IPR046348">
    <property type="entry name" value="SIS_dom_sf"/>
</dbReference>
<dbReference type="InterPro" id="IPR047640">
    <property type="entry name" value="RpiR-like"/>
</dbReference>
<dbReference type="Proteomes" id="UP000254208">
    <property type="component" value="Unassembled WGS sequence"/>
</dbReference>
<dbReference type="Gene3D" id="3.40.50.10490">
    <property type="entry name" value="Glucose-6-phosphate isomerase like protein, domain 1"/>
    <property type="match status" value="1"/>
</dbReference>
<dbReference type="AlphaFoldDB" id="A0A1B8SU67"/>
<keyword evidence="1" id="KW-0805">Transcription regulation</keyword>
<dbReference type="OrthoDB" id="3237351at2"/>
<feature type="domain" description="HTH rpiR-type" evidence="4">
    <location>
        <begin position="1"/>
        <end position="76"/>
    </location>
</feature>
<feature type="domain" description="SIS" evidence="5">
    <location>
        <begin position="122"/>
        <end position="262"/>
    </location>
</feature>
<evidence type="ECO:0000313" key="7">
    <source>
        <dbReference type="EMBL" id="SUC33077.1"/>
    </source>
</evidence>
<evidence type="ECO:0000256" key="3">
    <source>
        <dbReference type="ARBA" id="ARBA00023163"/>
    </source>
</evidence>
<evidence type="ECO:0000256" key="1">
    <source>
        <dbReference type="ARBA" id="ARBA00023015"/>
    </source>
</evidence>
<name>A0A1B8SU67_PRORE</name>
<dbReference type="PROSITE" id="PS51071">
    <property type="entry name" value="HTH_RPIR"/>
    <property type="match status" value="1"/>
</dbReference>
<dbReference type="PROSITE" id="PS51464">
    <property type="entry name" value="SIS"/>
    <property type="match status" value="1"/>
</dbReference>
<evidence type="ECO:0000313" key="6">
    <source>
        <dbReference type="EMBL" id="MDH2306085.1"/>
    </source>
</evidence>
<organism evidence="6 9">
    <name type="scientific">Providencia rettgeri</name>
    <dbReference type="NCBI Taxonomy" id="587"/>
    <lineage>
        <taxon>Bacteria</taxon>
        <taxon>Pseudomonadati</taxon>
        <taxon>Pseudomonadota</taxon>
        <taxon>Gammaproteobacteria</taxon>
        <taxon>Enterobacterales</taxon>
        <taxon>Morganellaceae</taxon>
        <taxon>Providencia</taxon>
    </lineage>
</organism>
<dbReference type="InterPro" id="IPR035472">
    <property type="entry name" value="RpiR-like_SIS"/>
</dbReference>
<reference evidence="7 8" key="1">
    <citation type="submission" date="2018-06" db="EMBL/GenBank/DDBJ databases">
        <authorList>
            <consortium name="Pathogen Informatics"/>
            <person name="Doyle S."/>
        </authorList>
    </citation>
    <scope>NUCLEOTIDE SEQUENCE [LARGE SCALE GENOMIC DNA]</scope>
    <source>
        <strain evidence="7 8">NCTC11801</strain>
    </source>
</reference>
<dbReference type="SUPFAM" id="SSF53697">
    <property type="entry name" value="SIS domain"/>
    <property type="match status" value="1"/>
</dbReference>
<dbReference type="Pfam" id="PF01418">
    <property type="entry name" value="HTH_6"/>
    <property type="match status" value="1"/>
</dbReference>
<dbReference type="RefSeq" id="WP_109912662.1">
    <property type="nucleotide sequence ID" value="NZ_ABEXOA020000069.1"/>
</dbReference>
<accession>A0A1B8SU67</accession>
<dbReference type="Proteomes" id="UP001162044">
    <property type="component" value="Unassembled WGS sequence"/>
</dbReference>
<dbReference type="Pfam" id="PF01380">
    <property type="entry name" value="SIS"/>
    <property type="match status" value="1"/>
</dbReference>
<dbReference type="EMBL" id="UGTZ01000001">
    <property type="protein sequence ID" value="SUC33077.1"/>
    <property type="molecule type" value="Genomic_DNA"/>
</dbReference>
<dbReference type="CDD" id="cd05013">
    <property type="entry name" value="SIS_RpiR"/>
    <property type="match status" value="1"/>
</dbReference>
<dbReference type="GO" id="GO:0003700">
    <property type="term" value="F:DNA-binding transcription factor activity"/>
    <property type="evidence" value="ECO:0007669"/>
    <property type="project" value="InterPro"/>
</dbReference>